<protein>
    <submittedName>
        <fullName evidence="2">Uncharacterized protein</fullName>
    </submittedName>
</protein>
<evidence type="ECO:0000313" key="2">
    <source>
        <dbReference type="EMBL" id="CAK9254981.1"/>
    </source>
</evidence>
<evidence type="ECO:0000256" key="1">
    <source>
        <dbReference type="SAM" id="Phobius"/>
    </source>
</evidence>
<reference evidence="2 3" key="1">
    <citation type="submission" date="2024-02" db="EMBL/GenBank/DDBJ databases">
        <authorList>
            <consortium name="ELIXIR-Norway"/>
            <consortium name="Elixir Norway"/>
        </authorList>
    </citation>
    <scope>NUCLEOTIDE SEQUENCE [LARGE SCALE GENOMIC DNA]</scope>
</reference>
<keyword evidence="1" id="KW-0472">Membrane</keyword>
<name>A0ABP0VM64_9BRYO</name>
<keyword evidence="3" id="KW-1185">Reference proteome</keyword>
<dbReference type="Proteomes" id="UP001497444">
    <property type="component" value="Chromosome 1"/>
</dbReference>
<evidence type="ECO:0000313" key="3">
    <source>
        <dbReference type="Proteomes" id="UP001497444"/>
    </source>
</evidence>
<gene>
    <name evidence="2" type="ORF">CSSPJE1EN1_LOCUS459</name>
</gene>
<keyword evidence="1" id="KW-0812">Transmembrane</keyword>
<sequence length="54" mass="6252">MNLSQHLCQGLIGIVGVICLMQCFIMDAKLSKAVTEAFIRLHRDRLIYRLHRKP</sequence>
<keyword evidence="1" id="KW-1133">Transmembrane helix</keyword>
<feature type="transmembrane region" description="Helical" evidence="1">
    <location>
        <begin position="6"/>
        <end position="25"/>
    </location>
</feature>
<proteinExistence type="predicted"/>
<dbReference type="EMBL" id="OZ020096">
    <property type="protein sequence ID" value="CAK9254981.1"/>
    <property type="molecule type" value="Genomic_DNA"/>
</dbReference>
<organism evidence="2 3">
    <name type="scientific">Sphagnum jensenii</name>
    <dbReference type="NCBI Taxonomy" id="128206"/>
    <lineage>
        <taxon>Eukaryota</taxon>
        <taxon>Viridiplantae</taxon>
        <taxon>Streptophyta</taxon>
        <taxon>Embryophyta</taxon>
        <taxon>Bryophyta</taxon>
        <taxon>Sphagnophytina</taxon>
        <taxon>Sphagnopsida</taxon>
        <taxon>Sphagnales</taxon>
        <taxon>Sphagnaceae</taxon>
        <taxon>Sphagnum</taxon>
    </lineage>
</organism>
<accession>A0ABP0VM64</accession>